<proteinExistence type="predicted"/>
<dbReference type="EMBL" id="AMYD01002501">
    <property type="protein sequence ID" value="EQB48864.1"/>
    <property type="molecule type" value="Genomic_DNA"/>
</dbReference>
<name>T0KA39_COLGC</name>
<gene>
    <name evidence="2" type="ORF">CGLO_11860</name>
</gene>
<evidence type="ECO:0000256" key="1">
    <source>
        <dbReference type="SAM" id="MobiDB-lite"/>
    </source>
</evidence>
<feature type="region of interest" description="Disordered" evidence="1">
    <location>
        <begin position="1"/>
        <end position="22"/>
    </location>
</feature>
<dbReference type="HOGENOM" id="CLU_2468931_0_0_1"/>
<dbReference type="Proteomes" id="UP000015530">
    <property type="component" value="Unassembled WGS sequence"/>
</dbReference>
<evidence type="ECO:0000313" key="3">
    <source>
        <dbReference type="Proteomes" id="UP000015530"/>
    </source>
</evidence>
<reference evidence="3" key="1">
    <citation type="journal article" date="2013" name="Mol. Plant Microbe Interact.">
        <title>Global aspects of pacC regulation of pathogenicity genes in Colletotrichum gloeosporioides as revealed by transcriptome analysis.</title>
        <authorList>
            <person name="Alkan N."/>
            <person name="Meng X."/>
            <person name="Friedlander G."/>
            <person name="Reuveni E."/>
            <person name="Sukno S."/>
            <person name="Sherman A."/>
            <person name="Thon M."/>
            <person name="Fluhr R."/>
            <person name="Prusky D."/>
        </authorList>
    </citation>
    <scope>NUCLEOTIDE SEQUENCE [LARGE SCALE GENOMIC DNA]</scope>
    <source>
        <strain evidence="3">Cg-14</strain>
    </source>
</reference>
<organism evidence="2 3">
    <name type="scientific">Colletotrichum gloeosporioides (strain Cg-14)</name>
    <name type="common">Anthracnose fungus</name>
    <name type="synonym">Glomerella cingulata</name>
    <dbReference type="NCBI Taxonomy" id="1237896"/>
    <lineage>
        <taxon>Eukaryota</taxon>
        <taxon>Fungi</taxon>
        <taxon>Dikarya</taxon>
        <taxon>Ascomycota</taxon>
        <taxon>Pezizomycotina</taxon>
        <taxon>Sordariomycetes</taxon>
        <taxon>Hypocreomycetidae</taxon>
        <taxon>Glomerellales</taxon>
        <taxon>Glomerellaceae</taxon>
        <taxon>Colletotrichum</taxon>
        <taxon>Colletotrichum gloeosporioides species complex</taxon>
    </lineage>
</organism>
<evidence type="ECO:0000313" key="2">
    <source>
        <dbReference type="EMBL" id="EQB48864.1"/>
    </source>
</evidence>
<sequence>MAKTRSRGVEWQAAGDGGDDMASDKRAAMKAANQHSMAWIVPASGNGIIAWVMRSETLGLMTVSCLSFRGIRAISILSRVPRSLGFVA</sequence>
<comment type="caution">
    <text evidence="2">The sequence shown here is derived from an EMBL/GenBank/DDBJ whole genome shotgun (WGS) entry which is preliminary data.</text>
</comment>
<dbReference type="AlphaFoldDB" id="T0KA39"/>
<accession>T0KA39</accession>
<protein>
    <submittedName>
        <fullName evidence="2">Uncharacterized protein</fullName>
    </submittedName>
</protein>